<dbReference type="RefSeq" id="WP_124087799.1">
    <property type="nucleotide sequence ID" value="NZ_UXAW01000087.1"/>
</dbReference>
<organism evidence="2 3">
    <name type="scientific">Pseudogemmobacter humi</name>
    <dbReference type="NCBI Taxonomy" id="2483812"/>
    <lineage>
        <taxon>Bacteria</taxon>
        <taxon>Pseudomonadati</taxon>
        <taxon>Pseudomonadota</taxon>
        <taxon>Alphaproteobacteria</taxon>
        <taxon>Rhodobacterales</taxon>
        <taxon>Paracoccaceae</taxon>
        <taxon>Pseudogemmobacter</taxon>
    </lineage>
</organism>
<dbReference type="AlphaFoldDB" id="A0A3P5XAQ6"/>
<evidence type="ECO:0000313" key="3">
    <source>
        <dbReference type="Proteomes" id="UP000277498"/>
    </source>
</evidence>
<evidence type="ECO:0000313" key="2">
    <source>
        <dbReference type="EMBL" id="VDC31709.1"/>
    </source>
</evidence>
<dbReference type="Proteomes" id="UP000277498">
    <property type="component" value="Unassembled WGS sequence"/>
</dbReference>
<proteinExistence type="predicted"/>
<keyword evidence="3" id="KW-1185">Reference proteome</keyword>
<keyword evidence="1" id="KW-0732">Signal</keyword>
<dbReference type="OrthoDB" id="7869331at2"/>
<name>A0A3P5XAQ6_9RHOB</name>
<accession>A0A3P5XAQ6</accession>
<evidence type="ECO:0000256" key="1">
    <source>
        <dbReference type="SAM" id="SignalP"/>
    </source>
</evidence>
<dbReference type="EMBL" id="UXAW01000087">
    <property type="protein sequence ID" value="VDC31709.1"/>
    <property type="molecule type" value="Genomic_DNA"/>
</dbReference>
<protein>
    <recommendedName>
        <fullName evidence="4">HMA domain-containing protein</fullName>
    </recommendedName>
</protein>
<evidence type="ECO:0008006" key="4">
    <source>
        <dbReference type="Google" id="ProtNLM"/>
    </source>
</evidence>
<feature type="signal peptide" evidence="1">
    <location>
        <begin position="1"/>
        <end position="18"/>
    </location>
</feature>
<reference evidence="2 3" key="1">
    <citation type="submission" date="2018-11" db="EMBL/GenBank/DDBJ databases">
        <authorList>
            <person name="Criscuolo A."/>
        </authorList>
    </citation>
    <scope>NUCLEOTIDE SEQUENCE [LARGE SCALE GENOMIC DNA]</scope>
    <source>
        <strain evidence="2">ACIP111625</strain>
    </source>
</reference>
<gene>
    <name evidence="2" type="ORF">XINFAN_03081</name>
</gene>
<feature type="chain" id="PRO_5018284133" description="HMA domain-containing protein" evidence="1">
    <location>
        <begin position="19"/>
        <end position="91"/>
    </location>
</feature>
<sequence length="91" mass="9900">MRRAVPLLLAVLAGPAFADTPPPGTDWKVLLVETVEAHGCVMTEEEAATMLPALGFEIDWTPSIVAELMDEGLVEMRESDFALVLKTENCK</sequence>